<organism evidence="1 2">
    <name type="scientific">Enterococcus florum</name>
    <dbReference type="NCBI Taxonomy" id="2480627"/>
    <lineage>
        <taxon>Bacteria</taxon>
        <taxon>Bacillati</taxon>
        <taxon>Bacillota</taxon>
        <taxon>Bacilli</taxon>
        <taxon>Lactobacillales</taxon>
        <taxon>Enterococcaceae</taxon>
        <taxon>Enterococcus</taxon>
    </lineage>
</organism>
<dbReference type="SUPFAM" id="SSF88659">
    <property type="entry name" value="Sigma3 and sigma4 domains of RNA polymerase sigma factors"/>
    <property type="match status" value="1"/>
</dbReference>
<dbReference type="Proteomes" id="UP000290567">
    <property type="component" value="Unassembled WGS sequence"/>
</dbReference>
<dbReference type="AlphaFoldDB" id="A0A4P5P6D5"/>
<accession>A0A4P5P6D5</accession>
<dbReference type="InterPro" id="IPR036388">
    <property type="entry name" value="WH-like_DNA-bd_sf"/>
</dbReference>
<dbReference type="InterPro" id="IPR013324">
    <property type="entry name" value="RNA_pol_sigma_r3/r4-like"/>
</dbReference>
<gene>
    <name evidence="1" type="ORF">NRIC_12010</name>
</gene>
<dbReference type="Gene3D" id="1.10.10.10">
    <property type="entry name" value="Winged helix-like DNA-binding domain superfamily/Winged helix DNA-binding domain"/>
    <property type="match status" value="1"/>
</dbReference>
<name>A0A4P5P6D5_9ENTE</name>
<comment type="caution">
    <text evidence="1">The sequence shown here is derived from an EMBL/GenBank/DDBJ whole genome shotgun (WGS) entry which is preliminary data.</text>
</comment>
<keyword evidence="2" id="KW-1185">Reference proteome</keyword>
<dbReference type="RefSeq" id="WP_146621767.1">
    <property type="nucleotide sequence ID" value="NZ_BJCC01000009.1"/>
</dbReference>
<sequence>MSEMEKEKLLEKYQMLFYKVLHHCQVKSSDPNYEDYLQTLRILLLQTAEQKDLTMPDRSLIAYLFQLFAWRVRDLQRKEWRSQALFERACEEYRSAEHGPSVERLEYSDLIERIWEDLSIGEKRYIVLHCYRGFTISEIADYYRVSVQAVYRWRDRLRKRCRAIDFFAEKG</sequence>
<protein>
    <recommendedName>
        <fullName evidence="3">DNA-directed RNA polymerase sigma-70 factor</fullName>
    </recommendedName>
</protein>
<evidence type="ECO:0000313" key="1">
    <source>
        <dbReference type="EMBL" id="GCF93310.1"/>
    </source>
</evidence>
<evidence type="ECO:0008006" key="3">
    <source>
        <dbReference type="Google" id="ProtNLM"/>
    </source>
</evidence>
<dbReference type="Pfam" id="PF13384">
    <property type="entry name" value="HTH_23"/>
    <property type="match status" value="1"/>
</dbReference>
<evidence type="ECO:0000313" key="2">
    <source>
        <dbReference type="Proteomes" id="UP000290567"/>
    </source>
</evidence>
<reference evidence="2" key="1">
    <citation type="submission" date="2019-02" db="EMBL/GenBank/DDBJ databases">
        <title>Draft genome sequence of Enterococcus sp. Gos25-1.</title>
        <authorList>
            <person name="Tanaka N."/>
            <person name="Shiwa Y."/>
            <person name="Fujita N."/>
        </authorList>
    </citation>
    <scope>NUCLEOTIDE SEQUENCE [LARGE SCALE GENOMIC DNA]</scope>
    <source>
        <strain evidence="2">Gos25-1</strain>
    </source>
</reference>
<proteinExistence type="predicted"/>
<dbReference type="EMBL" id="BJCC01000009">
    <property type="protein sequence ID" value="GCF93310.1"/>
    <property type="molecule type" value="Genomic_DNA"/>
</dbReference>
<dbReference type="OrthoDB" id="2184014at2"/>